<keyword evidence="4" id="KW-0788">Thiol protease</keyword>
<evidence type="ECO:0000256" key="4">
    <source>
        <dbReference type="ARBA" id="ARBA00022807"/>
    </source>
</evidence>
<name>A0A8C4QKG7_EPTBU</name>
<dbReference type="PRINTS" id="PR00704">
    <property type="entry name" value="CALPAIN"/>
</dbReference>
<sequence>TKIESIRPCKTPNVSYQEQVFDSLHAHCLQRGELYCDDIFPASLCSLGSAQGSPINAWPDRFIDFHIFSKEISLNPLFISENATRTDIMQGALGDCWLLSSLGCLTLKKKLIHKVLCIPQSFTKDYAGIFHFQFWWQGSWTDVVVDDRLPVQNGHLVFLHSGERNEFWSALLEKAYAKLHGSYEALHGGIPTDAMVDLTGGVCNTISLEKPPDNLRKMMKQALKQAALVTVHIQVGGRYRWCNGERASALSLGVFQNVKDFQHFFLALLLCKQHTTTPPPLNVFPPFPPFFTRVGRMMAFLHTDRSIACKPKHSISSLTVSIHVILAFFLGPQILFLSLQVYLLQNFIAHDHTNQVFSSLVLPH</sequence>
<feature type="transmembrane region" description="Helical" evidence="7">
    <location>
        <begin position="320"/>
        <end position="344"/>
    </location>
</feature>
<dbReference type="CDD" id="cd00044">
    <property type="entry name" value="CysPc"/>
    <property type="match status" value="1"/>
</dbReference>
<dbReference type="Ensembl" id="ENSEBUT00000017290.1">
    <property type="protein sequence ID" value="ENSEBUP00000016714.1"/>
    <property type="gene ID" value="ENSEBUG00000010485.1"/>
</dbReference>
<comment type="caution">
    <text evidence="6">Lacks conserved residue(s) required for the propagation of feature annotation.</text>
</comment>
<comment type="similarity">
    <text evidence="1">Belongs to the peptidase C2 family.</text>
</comment>
<dbReference type="PROSITE" id="PS50203">
    <property type="entry name" value="CALPAIN_CAT"/>
    <property type="match status" value="1"/>
</dbReference>
<evidence type="ECO:0000259" key="8">
    <source>
        <dbReference type="PROSITE" id="PS50203"/>
    </source>
</evidence>
<evidence type="ECO:0000313" key="9">
    <source>
        <dbReference type="Ensembl" id="ENSEBUP00000016714.1"/>
    </source>
</evidence>
<evidence type="ECO:0000313" key="10">
    <source>
        <dbReference type="Proteomes" id="UP000694388"/>
    </source>
</evidence>
<organism evidence="9 10">
    <name type="scientific">Eptatretus burgeri</name>
    <name type="common">Inshore hagfish</name>
    <dbReference type="NCBI Taxonomy" id="7764"/>
    <lineage>
        <taxon>Eukaryota</taxon>
        <taxon>Metazoa</taxon>
        <taxon>Chordata</taxon>
        <taxon>Craniata</taxon>
        <taxon>Vertebrata</taxon>
        <taxon>Cyclostomata</taxon>
        <taxon>Myxini</taxon>
        <taxon>Myxiniformes</taxon>
        <taxon>Myxinidae</taxon>
        <taxon>Eptatretinae</taxon>
        <taxon>Eptatretus</taxon>
    </lineage>
</organism>
<evidence type="ECO:0000256" key="5">
    <source>
        <dbReference type="PIRSR" id="PIRSR622684-1"/>
    </source>
</evidence>
<dbReference type="PANTHER" id="PTHR10183:SF433">
    <property type="entry name" value="CALPAIN-A-RELATED"/>
    <property type="match status" value="1"/>
</dbReference>
<evidence type="ECO:0000256" key="2">
    <source>
        <dbReference type="ARBA" id="ARBA00022670"/>
    </source>
</evidence>
<dbReference type="InterPro" id="IPR022684">
    <property type="entry name" value="Calpain_cysteine_protease"/>
</dbReference>
<evidence type="ECO:0000256" key="6">
    <source>
        <dbReference type="PROSITE-ProRule" id="PRU00239"/>
    </source>
</evidence>
<evidence type="ECO:0000256" key="7">
    <source>
        <dbReference type="SAM" id="Phobius"/>
    </source>
</evidence>
<keyword evidence="7" id="KW-0812">Transmembrane</keyword>
<dbReference type="InterPro" id="IPR001300">
    <property type="entry name" value="Peptidase_C2_calpain_cat"/>
</dbReference>
<feature type="domain" description="Calpain catalytic" evidence="8">
    <location>
        <begin position="34"/>
        <end position="225"/>
    </location>
</feature>
<dbReference type="PROSITE" id="PS00139">
    <property type="entry name" value="THIOL_PROTEASE_CYS"/>
    <property type="match status" value="1"/>
</dbReference>
<protein>
    <recommendedName>
        <fullName evidence="8">Calpain catalytic domain-containing protein</fullName>
    </recommendedName>
</protein>
<dbReference type="PANTHER" id="PTHR10183">
    <property type="entry name" value="CALPAIN"/>
    <property type="match status" value="1"/>
</dbReference>
<dbReference type="SUPFAM" id="SSF54001">
    <property type="entry name" value="Cysteine proteinases"/>
    <property type="match status" value="1"/>
</dbReference>
<evidence type="ECO:0000256" key="3">
    <source>
        <dbReference type="ARBA" id="ARBA00022801"/>
    </source>
</evidence>
<dbReference type="InterPro" id="IPR038765">
    <property type="entry name" value="Papain-like_cys_pep_sf"/>
</dbReference>
<keyword evidence="10" id="KW-1185">Reference proteome</keyword>
<dbReference type="GO" id="GO:0004198">
    <property type="term" value="F:calcium-dependent cysteine-type endopeptidase activity"/>
    <property type="evidence" value="ECO:0007669"/>
    <property type="project" value="InterPro"/>
</dbReference>
<evidence type="ECO:0000256" key="1">
    <source>
        <dbReference type="ARBA" id="ARBA00007623"/>
    </source>
</evidence>
<proteinExistence type="inferred from homology"/>
<keyword evidence="7" id="KW-1133">Transmembrane helix</keyword>
<dbReference type="Proteomes" id="UP000694388">
    <property type="component" value="Unplaced"/>
</dbReference>
<dbReference type="Pfam" id="PF00648">
    <property type="entry name" value="Peptidase_C2"/>
    <property type="match status" value="1"/>
</dbReference>
<dbReference type="GO" id="GO:0006508">
    <property type="term" value="P:proteolysis"/>
    <property type="evidence" value="ECO:0007669"/>
    <property type="project" value="UniProtKB-KW"/>
</dbReference>
<dbReference type="InterPro" id="IPR000169">
    <property type="entry name" value="Pept_cys_AS"/>
</dbReference>
<dbReference type="GeneTree" id="ENSGT00940000158672"/>
<dbReference type="SMART" id="SM00230">
    <property type="entry name" value="CysPc"/>
    <property type="match status" value="1"/>
</dbReference>
<dbReference type="GO" id="GO:0005737">
    <property type="term" value="C:cytoplasm"/>
    <property type="evidence" value="ECO:0007669"/>
    <property type="project" value="TreeGrafter"/>
</dbReference>
<reference evidence="9" key="1">
    <citation type="submission" date="2025-08" db="UniProtKB">
        <authorList>
            <consortium name="Ensembl"/>
        </authorList>
    </citation>
    <scope>IDENTIFICATION</scope>
</reference>
<dbReference type="AlphaFoldDB" id="A0A8C4QKG7"/>
<keyword evidence="2" id="KW-0645">Protease</keyword>
<keyword evidence="3" id="KW-0378">Hydrolase</keyword>
<feature type="active site" evidence="5">
    <location>
        <position position="96"/>
    </location>
</feature>
<reference evidence="9" key="2">
    <citation type="submission" date="2025-09" db="UniProtKB">
        <authorList>
            <consortium name="Ensembl"/>
        </authorList>
    </citation>
    <scope>IDENTIFICATION</scope>
</reference>
<accession>A0A8C4QKG7</accession>
<keyword evidence="7" id="KW-0472">Membrane</keyword>